<dbReference type="AlphaFoldDB" id="A0A381VS08"/>
<organism evidence="6">
    <name type="scientific">marine metagenome</name>
    <dbReference type="NCBI Taxonomy" id="408172"/>
    <lineage>
        <taxon>unclassified sequences</taxon>
        <taxon>metagenomes</taxon>
        <taxon>ecological metagenomes</taxon>
    </lineage>
</organism>
<keyword evidence="4" id="KW-0472">Membrane</keyword>
<dbReference type="Gene3D" id="2.40.170.20">
    <property type="entry name" value="TonB-dependent receptor, beta-barrel domain"/>
    <property type="match status" value="1"/>
</dbReference>
<evidence type="ECO:0000256" key="3">
    <source>
        <dbReference type="ARBA" id="ARBA00022692"/>
    </source>
</evidence>
<dbReference type="PROSITE" id="PS52016">
    <property type="entry name" value="TONB_DEPENDENT_REC_3"/>
    <property type="match status" value="1"/>
</dbReference>
<evidence type="ECO:0000256" key="5">
    <source>
        <dbReference type="ARBA" id="ARBA00023237"/>
    </source>
</evidence>
<name>A0A381VS08_9ZZZZ</name>
<keyword evidence="5" id="KW-0998">Cell outer membrane</keyword>
<keyword evidence="3" id="KW-0812">Transmembrane</keyword>
<dbReference type="EMBL" id="UINC01009602">
    <property type="protein sequence ID" value="SVA43034.1"/>
    <property type="molecule type" value="Genomic_DNA"/>
</dbReference>
<sequence>MLLVYTTQNASNDVASILAQNYSNDNLGALDLAADIVDASTMGTSWGIESLVSRVNYNLDYKYYFTGSIRRDGSSRFGADRKYGIFPSFSAAWRITKEPFMNDIDFLSDVKLRYSYGKTGNQDGINNFASRALWTVAAAYNGSAGISPNRMGNAELEWETTTQNNFGFDASFLDNRFSVTFDTYQKLTTGLLLDSNVPGFTGFTTVTRNIGEVMNSGTEFSFRSFNIDTEDFTWTTTFNVSTIKNEITKLEQDDQDIATNILKEGYPLGAFYLIHWEGVDPETGNSSYTDINGDGVINSGDMQPIKDKTPWPDYFGGVGNSFSWKGFDLNIFFQFSKGNYVFNHSRYAQEQVGWSFNYGGFFIPYGNNTERVANERWQNPGDVTDIPRASLGYEFDNEGNVIGAPQPNWMEDCDQWLEDASYIRLKTFELGYRVPSSYAERYGFSSLRIYVLGQNLWTKTDYLGIDPEVSSNGEIITRVGEDYGGLGQPKTVYFGINVGI</sequence>
<gene>
    <name evidence="6" type="ORF">METZ01_LOCUS95888</name>
</gene>
<dbReference type="InterPro" id="IPR036942">
    <property type="entry name" value="Beta-barrel_TonB_sf"/>
</dbReference>
<keyword evidence="2" id="KW-0813">Transport</keyword>
<dbReference type="InterPro" id="IPR023996">
    <property type="entry name" value="TonB-dep_OMP_SusC/RagA"/>
</dbReference>
<evidence type="ECO:0000313" key="6">
    <source>
        <dbReference type="EMBL" id="SVA43034.1"/>
    </source>
</evidence>
<evidence type="ECO:0000256" key="4">
    <source>
        <dbReference type="ARBA" id="ARBA00023136"/>
    </source>
</evidence>
<dbReference type="SUPFAM" id="SSF56935">
    <property type="entry name" value="Porins"/>
    <property type="match status" value="1"/>
</dbReference>
<comment type="subcellular location">
    <subcellularLocation>
        <location evidence="1">Cell outer membrane</location>
        <topology evidence="1">Multi-pass membrane protein</topology>
    </subcellularLocation>
</comment>
<evidence type="ECO:0000256" key="2">
    <source>
        <dbReference type="ARBA" id="ARBA00022448"/>
    </source>
</evidence>
<evidence type="ECO:0000256" key="1">
    <source>
        <dbReference type="ARBA" id="ARBA00004571"/>
    </source>
</evidence>
<dbReference type="GO" id="GO:0009279">
    <property type="term" value="C:cell outer membrane"/>
    <property type="evidence" value="ECO:0007669"/>
    <property type="project" value="UniProtKB-SubCell"/>
</dbReference>
<proteinExistence type="predicted"/>
<dbReference type="InterPro" id="IPR039426">
    <property type="entry name" value="TonB-dep_rcpt-like"/>
</dbReference>
<accession>A0A381VS08</accession>
<protein>
    <submittedName>
        <fullName evidence="6">Uncharacterized protein</fullName>
    </submittedName>
</protein>
<dbReference type="NCBIfam" id="TIGR04056">
    <property type="entry name" value="OMP_RagA_SusC"/>
    <property type="match status" value="1"/>
</dbReference>
<reference evidence="6" key="1">
    <citation type="submission" date="2018-05" db="EMBL/GenBank/DDBJ databases">
        <authorList>
            <person name="Lanie J.A."/>
            <person name="Ng W.-L."/>
            <person name="Kazmierczak K.M."/>
            <person name="Andrzejewski T.M."/>
            <person name="Davidsen T.M."/>
            <person name="Wayne K.J."/>
            <person name="Tettelin H."/>
            <person name="Glass J.I."/>
            <person name="Rusch D."/>
            <person name="Podicherti R."/>
            <person name="Tsui H.-C.T."/>
            <person name="Winkler M.E."/>
        </authorList>
    </citation>
    <scope>NUCLEOTIDE SEQUENCE</scope>
</reference>